<keyword evidence="4" id="KW-0507">mRNA processing</keyword>
<protein>
    <recommendedName>
        <fullName evidence="3">Pre-mRNA-splicing regulator WTAP</fullName>
    </recommendedName>
    <alternativeName>
        <fullName evidence="9">Female-lethal(2)D homolog</fullName>
    </alternativeName>
    <alternativeName>
        <fullName evidence="8">WT1-associated protein</fullName>
    </alternativeName>
    <alternativeName>
        <fullName evidence="7">Wilms tumor 1-associating protein</fullName>
    </alternativeName>
</protein>
<keyword evidence="10" id="KW-0175">Coiled coil</keyword>
<dbReference type="EMBL" id="AAGW02053227">
    <property type="status" value="NOT_ANNOTATED_CDS"/>
    <property type="molecule type" value="Genomic_DNA"/>
</dbReference>
<dbReference type="GeneTree" id="ENSGT00390000013931"/>
<feature type="compositionally biased region" description="Polar residues" evidence="11">
    <location>
        <begin position="214"/>
        <end position="223"/>
    </location>
</feature>
<sequence>MRQVGGRLQPRRRLAIRVQCCQGFRCLGQTAKPAAELVNCPKSQIPQDGGFKMTNEEPLPKKVRLSETDFKVMARDELILRWKQYEAYVQALEGKYTDLNSNDVTGLRESEEKLKQQQQESARRENILVMRLATKEQEMQECTTQIQYLKQVQQPSVAQLRSTMVDPAINLFFLKMKGELEQTKDKLEQAQNELSAWKFTPDRGLMPSDYSEEVATSETSPSKTCRHLRNVSV</sequence>
<evidence type="ECO:0000256" key="2">
    <source>
        <dbReference type="ARBA" id="ARBA00010313"/>
    </source>
</evidence>
<comment type="similarity">
    <text evidence="2">Belongs to the fl(2)d family.</text>
</comment>
<dbReference type="GO" id="GO:0006397">
    <property type="term" value="P:mRNA processing"/>
    <property type="evidence" value="ECO:0007669"/>
    <property type="project" value="UniProtKB-KW"/>
</dbReference>
<keyword evidence="6" id="KW-0539">Nucleus</keyword>
<organism evidence="12 13">
    <name type="scientific">Oryctolagus cuniculus</name>
    <name type="common">Rabbit</name>
    <dbReference type="NCBI Taxonomy" id="9986"/>
    <lineage>
        <taxon>Eukaryota</taxon>
        <taxon>Metazoa</taxon>
        <taxon>Chordata</taxon>
        <taxon>Craniata</taxon>
        <taxon>Vertebrata</taxon>
        <taxon>Euteleostomi</taxon>
        <taxon>Mammalia</taxon>
        <taxon>Eutheria</taxon>
        <taxon>Euarchontoglires</taxon>
        <taxon>Glires</taxon>
        <taxon>Lagomorpha</taxon>
        <taxon>Leporidae</taxon>
        <taxon>Oryctolagus</taxon>
    </lineage>
</organism>
<evidence type="ECO:0000313" key="12">
    <source>
        <dbReference type="Ensembl" id="ENSOCUP00000028206.1"/>
    </source>
</evidence>
<dbReference type="GO" id="GO:0000381">
    <property type="term" value="P:regulation of alternative mRNA splicing, via spliceosome"/>
    <property type="evidence" value="ECO:0007669"/>
    <property type="project" value="InterPro"/>
</dbReference>
<evidence type="ECO:0000256" key="5">
    <source>
        <dbReference type="ARBA" id="ARBA00023187"/>
    </source>
</evidence>
<accession>A0A5F9C3L3</accession>
<evidence type="ECO:0000313" key="13">
    <source>
        <dbReference type="Proteomes" id="UP000001811"/>
    </source>
</evidence>
<feature type="coiled-coil region" evidence="10">
    <location>
        <begin position="173"/>
        <end position="200"/>
    </location>
</feature>
<dbReference type="EMBL" id="AAGW02053228">
    <property type="status" value="NOT_ANNOTATED_CDS"/>
    <property type="molecule type" value="Genomic_DNA"/>
</dbReference>
<gene>
    <name evidence="12" type="primary">WTAP</name>
</gene>
<dbReference type="GO" id="GO:0008380">
    <property type="term" value="P:RNA splicing"/>
    <property type="evidence" value="ECO:0007669"/>
    <property type="project" value="UniProtKB-KW"/>
</dbReference>
<reference evidence="12" key="3">
    <citation type="submission" date="2025-09" db="UniProtKB">
        <authorList>
            <consortium name="Ensembl"/>
        </authorList>
    </citation>
    <scope>IDENTIFICATION</scope>
    <source>
        <strain evidence="12">Thorbecke</strain>
    </source>
</reference>
<dbReference type="GO" id="GO:0005634">
    <property type="term" value="C:nucleus"/>
    <property type="evidence" value="ECO:0007669"/>
    <property type="project" value="UniProtKB-SubCell"/>
</dbReference>
<evidence type="ECO:0000256" key="6">
    <source>
        <dbReference type="ARBA" id="ARBA00023242"/>
    </source>
</evidence>
<dbReference type="InterPro" id="IPR033757">
    <property type="entry name" value="WTAP"/>
</dbReference>
<evidence type="ECO:0000256" key="3">
    <source>
        <dbReference type="ARBA" id="ARBA00017540"/>
    </source>
</evidence>
<proteinExistence type="inferred from homology"/>
<dbReference type="Pfam" id="PF17098">
    <property type="entry name" value="Wtap"/>
    <property type="match status" value="1"/>
</dbReference>
<evidence type="ECO:0000256" key="11">
    <source>
        <dbReference type="SAM" id="MobiDB-lite"/>
    </source>
</evidence>
<evidence type="ECO:0000256" key="10">
    <source>
        <dbReference type="SAM" id="Coils"/>
    </source>
</evidence>
<evidence type="ECO:0000256" key="7">
    <source>
        <dbReference type="ARBA" id="ARBA00032336"/>
    </source>
</evidence>
<reference evidence="12" key="2">
    <citation type="submission" date="2025-08" db="UniProtKB">
        <authorList>
            <consortium name="Ensembl"/>
        </authorList>
    </citation>
    <scope>IDENTIFICATION</scope>
    <source>
        <strain evidence="12">Thorbecke</strain>
    </source>
</reference>
<name>A0A5F9C3L3_RABIT</name>
<evidence type="ECO:0000256" key="1">
    <source>
        <dbReference type="ARBA" id="ARBA00004123"/>
    </source>
</evidence>
<dbReference type="PANTHER" id="PTHR15217:SF0">
    <property type="entry name" value="PRE-MRNA-SPLICING REGULATOR WTAP"/>
    <property type="match status" value="1"/>
</dbReference>
<keyword evidence="5" id="KW-0508">mRNA splicing</keyword>
<feature type="region of interest" description="Disordered" evidence="11">
    <location>
        <begin position="208"/>
        <end position="233"/>
    </location>
</feature>
<keyword evidence="13" id="KW-1185">Reference proteome</keyword>
<dbReference type="Proteomes" id="UP000001811">
    <property type="component" value="Chromosome 12"/>
</dbReference>
<evidence type="ECO:0000256" key="8">
    <source>
        <dbReference type="ARBA" id="ARBA00032703"/>
    </source>
</evidence>
<dbReference type="AlphaFoldDB" id="A0A5F9C3L3"/>
<evidence type="ECO:0000256" key="4">
    <source>
        <dbReference type="ARBA" id="ARBA00022664"/>
    </source>
</evidence>
<feature type="compositionally biased region" description="Basic residues" evidence="11">
    <location>
        <begin position="224"/>
        <end position="233"/>
    </location>
</feature>
<dbReference type="Bgee" id="ENSOCUG00000035527">
    <property type="expression patterns" value="Expressed in embryo and 14 other cell types or tissues"/>
</dbReference>
<dbReference type="PANTHER" id="PTHR15217">
    <property type="entry name" value="WILMS' TUMOR 1-ASSOCIATING PROTEIN"/>
    <property type="match status" value="1"/>
</dbReference>
<comment type="subcellular location">
    <subcellularLocation>
        <location evidence="1">Nucleus</location>
    </subcellularLocation>
</comment>
<dbReference type="Ensembl" id="ENSOCUT00000034445.1">
    <property type="protein sequence ID" value="ENSOCUP00000028206.1"/>
    <property type="gene ID" value="ENSOCUG00000035527.1"/>
</dbReference>
<dbReference type="GO" id="GO:0016556">
    <property type="term" value="P:mRNA modification"/>
    <property type="evidence" value="ECO:0007669"/>
    <property type="project" value="InterPro"/>
</dbReference>
<reference evidence="12 13" key="1">
    <citation type="journal article" date="2011" name="Nature">
        <title>A high-resolution map of human evolutionary constraint using 29 mammals.</title>
        <authorList>
            <person name="Lindblad-Toh K."/>
            <person name="Garber M."/>
            <person name="Zuk O."/>
            <person name="Lin M.F."/>
            <person name="Parker B.J."/>
            <person name="Washietl S."/>
            <person name="Kheradpour P."/>
            <person name="Ernst J."/>
            <person name="Jordan G."/>
            <person name="Mauceli E."/>
            <person name="Ward L.D."/>
            <person name="Lowe C.B."/>
            <person name="Holloway A.K."/>
            <person name="Clamp M."/>
            <person name="Gnerre S."/>
            <person name="Alfoldi J."/>
            <person name="Beal K."/>
            <person name="Chang J."/>
            <person name="Clawson H."/>
            <person name="Cuff J."/>
            <person name="Di Palma F."/>
            <person name="Fitzgerald S."/>
            <person name="Flicek P."/>
            <person name="Guttman M."/>
            <person name="Hubisz M.J."/>
            <person name="Jaffe D.B."/>
            <person name="Jungreis I."/>
            <person name="Kent W.J."/>
            <person name="Kostka D."/>
            <person name="Lara M."/>
            <person name="Martins A.L."/>
            <person name="Massingham T."/>
            <person name="Moltke I."/>
            <person name="Raney B.J."/>
            <person name="Rasmussen M.D."/>
            <person name="Robinson J."/>
            <person name="Stark A."/>
            <person name="Vilella A.J."/>
            <person name="Wen J."/>
            <person name="Xie X."/>
            <person name="Zody M.C."/>
            <person name="Baldwin J."/>
            <person name="Bloom T."/>
            <person name="Chin C.W."/>
            <person name="Heiman D."/>
            <person name="Nicol R."/>
            <person name="Nusbaum C."/>
            <person name="Young S."/>
            <person name="Wilkinson J."/>
            <person name="Worley K.C."/>
            <person name="Kovar C.L."/>
            <person name="Muzny D.M."/>
            <person name="Gibbs R.A."/>
            <person name="Cree A."/>
            <person name="Dihn H.H."/>
            <person name="Fowler G."/>
            <person name="Jhangiani S."/>
            <person name="Joshi V."/>
            <person name="Lee S."/>
            <person name="Lewis L.R."/>
            <person name="Nazareth L.V."/>
            <person name="Okwuonu G."/>
            <person name="Santibanez J."/>
            <person name="Warren W.C."/>
            <person name="Mardis E.R."/>
            <person name="Weinstock G.M."/>
            <person name="Wilson R.K."/>
            <person name="Delehaunty K."/>
            <person name="Dooling D."/>
            <person name="Fronik C."/>
            <person name="Fulton L."/>
            <person name="Fulton B."/>
            <person name="Graves T."/>
            <person name="Minx P."/>
            <person name="Sodergren E."/>
            <person name="Birney E."/>
            <person name="Margulies E.H."/>
            <person name="Herrero J."/>
            <person name="Green E.D."/>
            <person name="Haussler D."/>
            <person name="Siepel A."/>
            <person name="Goldman N."/>
            <person name="Pollard K.S."/>
            <person name="Pedersen J.S."/>
            <person name="Lander E.S."/>
            <person name="Kellis M."/>
        </authorList>
    </citation>
    <scope>NUCLEOTIDE SEQUENCE [LARGE SCALE GENOMIC DNA]</scope>
    <source>
        <strain evidence="12 13">Thorbecke inbred</strain>
    </source>
</reference>
<evidence type="ECO:0000256" key="9">
    <source>
        <dbReference type="ARBA" id="ARBA00033097"/>
    </source>
</evidence>